<dbReference type="Pfam" id="PF00642">
    <property type="entry name" value="zf-CCCH"/>
    <property type="match status" value="1"/>
</dbReference>
<dbReference type="EMBL" id="ML734991">
    <property type="protein sequence ID" value="KAB8203453.1"/>
    <property type="molecule type" value="Genomic_DNA"/>
</dbReference>
<organism evidence="4 5">
    <name type="scientific">Aspergillus parasiticus</name>
    <dbReference type="NCBI Taxonomy" id="5067"/>
    <lineage>
        <taxon>Eukaryota</taxon>
        <taxon>Fungi</taxon>
        <taxon>Dikarya</taxon>
        <taxon>Ascomycota</taxon>
        <taxon>Pezizomycotina</taxon>
        <taxon>Eurotiomycetes</taxon>
        <taxon>Eurotiomycetidae</taxon>
        <taxon>Eurotiales</taxon>
        <taxon>Aspergillaceae</taxon>
        <taxon>Aspergillus</taxon>
        <taxon>Aspergillus subgen. Circumdati</taxon>
    </lineage>
</organism>
<feature type="coiled-coil region" evidence="2">
    <location>
        <begin position="32"/>
        <end position="87"/>
    </location>
</feature>
<keyword evidence="1" id="KW-0479">Metal-binding</keyword>
<dbReference type="Proteomes" id="UP000326532">
    <property type="component" value="Unassembled WGS sequence"/>
</dbReference>
<keyword evidence="1" id="KW-0862">Zinc</keyword>
<gene>
    <name evidence="4" type="ORF">BDV34DRAFT_199230</name>
</gene>
<dbReference type="PANTHER" id="PTHR37543:SF1">
    <property type="entry name" value="CCCH ZINC FINGER DNA BINDING PROTEIN (AFU_ORTHOLOGUE AFUA_5G12760)"/>
    <property type="match status" value="1"/>
</dbReference>
<dbReference type="OMA" id="AGCHDTG"/>
<dbReference type="Gene3D" id="3.30.1370.210">
    <property type="match status" value="1"/>
</dbReference>
<dbReference type="Pfam" id="PF25543">
    <property type="entry name" value="zf-CCCH_tandem"/>
    <property type="match status" value="1"/>
</dbReference>
<evidence type="ECO:0000256" key="1">
    <source>
        <dbReference type="PROSITE-ProRule" id="PRU00723"/>
    </source>
</evidence>
<dbReference type="AlphaFoldDB" id="A0A5N6DGF1"/>
<evidence type="ECO:0000313" key="5">
    <source>
        <dbReference type="Proteomes" id="UP000326532"/>
    </source>
</evidence>
<protein>
    <recommendedName>
        <fullName evidence="3">C3H1-type domain-containing protein</fullName>
    </recommendedName>
</protein>
<proteinExistence type="predicted"/>
<evidence type="ECO:0000259" key="3">
    <source>
        <dbReference type="PROSITE" id="PS50103"/>
    </source>
</evidence>
<dbReference type="InterPro" id="IPR057654">
    <property type="entry name" value="Znf-CCCH_tandem"/>
</dbReference>
<evidence type="ECO:0000313" key="4">
    <source>
        <dbReference type="EMBL" id="KAB8203453.1"/>
    </source>
</evidence>
<feature type="zinc finger region" description="C3H1-type" evidence="1">
    <location>
        <begin position="281"/>
        <end position="308"/>
    </location>
</feature>
<name>A0A5N6DGF1_ASPPA</name>
<keyword evidence="5" id="KW-1185">Reference proteome</keyword>
<dbReference type="Pfam" id="PF25542">
    <property type="entry name" value="zf-CCCH_12"/>
    <property type="match status" value="1"/>
</dbReference>
<feature type="domain" description="C3H1-type" evidence="3">
    <location>
        <begin position="281"/>
        <end position="308"/>
    </location>
</feature>
<dbReference type="InterPro" id="IPR000571">
    <property type="entry name" value="Znf_CCCH"/>
</dbReference>
<dbReference type="InterPro" id="IPR057683">
    <property type="entry name" value="DUF7923"/>
</dbReference>
<accession>A0A5N6DGF1</accession>
<evidence type="ECO:0000256" key="2">
    <source>
        <dbReference type="SAM" id="Coils"/>
    </source>
</evidence>
<sequence length="504" mass="57072">MVAFQVGSSPRSYITESNMLGDAEIQALDDHLGNVLRENQQHHENLQALLQQFHLLLDNYNRLKSDYEEEKEAREKYKKLARGQERNPFVLVLVDGDGYLFKDHLVKAGAEGGTKAAQLLNDSIKELLNDQLGSQADQCRVMVRIYSNILGLSKTLARAGLVGNEARSLSPFASSFTRSQDLFDYIDAGDKKEGADYKIREMFRLFADNNQCKHIFFAGCHDAGYLSLLTPYRGKADRITLIKAASFHPEYDKLGLPVREISAVFTSTSASLPVGGNNIFTATRPVCRHFQKGICRFGKECTKLHVMPNQQYTKSLYDTPAQTASLTIKPREQEYYTRFLPRVGPKSQESIAINRDGERIDTYCPLPSQEEWELYYQRAKRHKLCNKFHLGGECGNLSCEFDHSPIESACLNVLMYIMRQHMCTRGAGCRSIKCYLGHHCQKDNCKGVKPCKFNRQGHTLNLQVAQWVMPIEHEEESPVSEGLSEANSVTDPNNTFAFLMRDVI</sequence>
<dbReference type="SMART" id="SM00356">
    <property type="entry name" value="ZnF_C3H1"/>
    <property type="match status" value="2"/>
</dbReference>
<dbReference type="VEuPathDB" id="FungiDB:BDV34DRAFT_199230"/>
<dbReference type="PROSITE" id="PS50103">
    <property type="entry name" value="ZF_C3H1"/>
    <property type="match status" value="1"/>
</dbReference>
<dbReference type="GO" id="GO:0008270">
    <property type="term" value="F:zinc ion binding"/>
    <property type="evidence" value="ECO:0007669"/>
    <property type="project" value="UniProtKB-KW"/>
</dbReference>
<keyword evidence="1" id="KW-0863">Zinc-finger</keyword>
<reference evidence="4 5" key="1">
    <citation type="submission" date="2019-04" db="EMBL/GenBank/DDBJ databases">
        <title>Fungal friends and foes A comparative genomics study of 23 Aspergillus species from section Flavi.</title>
        <authorList>
            <consortium name="DOE Joint Genome Institute"/>
            <person name="Kjaerbolling I."/>
            <person name="Vesth T.C."/>
            <person name="Frisvad J.C."/>
            <person name="Nybo J.L."/>
            <person name="Theobald S."/>
            <person name="Kildgaard S."/>
            <person name="Petersen T.I."/>
            <person name="Kuo A."/>
            <person name="Sato A."/>
            <person name="Lyhne E.K."/>
            <person name="Kogle M.E."/>
            <person name="Wiebenga A."/>
            <person name="Kun R.S."/>
            <person name="Lubbers R.J."/>
            <person name="Makela M.R."/>
            <person name="Barry K."/>
            <person name="Chovatia M."/>
            <person name="Clum A."/>
            <person name="Daum C."/>
            <person name="Haridas S."/>
            <person name="He G."/>
            <person name="LaButti K."/>
            <person name="Lipzen A."/>
            <person name="Mondo S."/>
            <person name="Pangilinan J."/>
            <person name="Riley R."/>
            <person name="Salamov A."/>
            <person name="Simmons B.A."/>
            <person name="Magnuson J.K."/>
            <person name="Henrissat B."/>
            <person name="Mortensen U.H."/>
            <person name="Larsen T.O."/>
            <person name="De vries R.P."/>
            <person name="Grigoriev I.V."/>
            <person name="Machida M."/>
            <person name="Baker S.E."/>
            <person name="Andersen M.R."/>
        </authorList>
    </citation>
    <scope>NUCLEOTIDE SEQUENCE [LARGE SCALE GENOMIC DNA]</scope>
    <source>
        <strain evidence="4 5">CBS 117618</strain>
    </source>
</reference>
<dbReference type="PANTHER" id="PTHR37543">
    <property type="entry name" value="CCCH ZINC FINGER DNA BINDING PROTEIN (AFU_ORTHOLOGUE AFUA_5G12760)"/>
    <property type="match status" value="1"/>
</dbReference>
<keyword evidence="2" id="KW-0175">Coiled coil</keyword>
<dbReference type="Pfam" id="PF25540">
    <property type="entry name" value="DUF7923"/>
    <property type="match status" value="1"/>
</dbReference>